<reference evidence="1 2" key="1">
    <citation type="submission" date="2017-02" db="EMBL/GenBank/DDBJ databases">
        <title>Blood Disease Bacterium A2-HR MARDI.</title>
        <authorList>
            <person name="Badrun R."/>
            <person name="Abu Bakar N."/>
            <person name="Laboh R."/>
        </authorList>
    </citation>
    <scope>NUCLEOTIDE SEQUENCE [LARGE SCALE GENOMIC DNA]</scope>
    <source>
        <strain evidence="1 2">A2-HR MARDI</strain>
    </source>
</reference>
<proteinExistence type="predicted"/>
<sequence>MGITVMPGLTSMESDMETQQILTTIGQAKLNGRFYRHPDSALVSYPVAVDNALGMLPDRPYDIAIVGGGAAGIAALYELSRLAKQLTAGKINVTLYETDPDSFLAKRDVGTEAVNVKGLKAGRVSAARVNRNDTVYEVGAMRFPEIAGLTWHYASVVYGDNAVIKPFPNPGKVPTEFMFGDRIDRYSGQTWQDPNSPARKVFLVVASGLAGASDSPSPISLFPIGGRDPLRVAQLLKSERAAPGQLRTIQETDWPAFIAAHDGTTLEAAVRRIVTREIGKGATNSLPAINGLDQAETINYYVELFGRFGFGTGGFKPLFNMSLVEMMRLILWDYSNEYTLPVEENVEFIAGLYRKALETGGARLKVDVRQDRVSDVCHAESSRRPFVVSYDRAGNISSPSYDYVILAAPQHQLALAVSRSGYSAKPANLVLGDSALGLGTVSFRDAVPPLLLSNTSSAPNARIVTALNQLHMVRSSKVFGTIETAKLNEAFVPRLDGKPIKAVVSDSGLAASYVVPSPTETGTPRYSSFLASYTWDDDSTRLQHNFGYYPQNPPTSDGTASAMFRTMINRAARNVLDPDPDPDPDRPTSAPSVWWFSRLLSMVREEDRFVFDWTTNGTAGGFKVDGTGDHHQSNLCFRYHTHALNPGLRNRFFLASDSYSHLGGWLEGAFMSAINAVAGLVVAANGGNAGALSDVARPVVTGLRPVAP</sequence>
<evidence type="ECO:0000313" key="2">
    <source>
        <dbReference type="Proteomes" id="UP000189628"/>
    </source>
</evidence>
<dbReference type="Proteomes" id="UP000189628">
    <property type="component" value="Chromosome"/>
</dbReference>
<dbReference type="Gene3D" id="3.50.50.60">
    <property type="entry name" value="FAD/NAD(P)-binding domain"/>
    <property type="match status" value="1"/>
</dbReference>
<protein>
    <submittedName>
        <fullName evidence="1">Tryptophan 2-monooxygenase oxidoreductase</fullName>
    </submittedName>
</protein>
<dbReference type="AlphaFoldDB" id="A0A1U9VI05"/>
<dbReference type="GO" id="GO:0004497">
    <property type="term" value="F:monooxygenase activity"/>
    <property type="evidence" value="ECO:0007669"/>
    <property type="project" value="UniProtKB-KW"/>
</dbReference>
<gene>
    <name evidence="1" type="ORF">B0B51_09100</name>
</gene>
<dbReference type="EMBL" id="CP019911">
    <property type="protein sequence ID" value="AQW30125.1"/>
    <property type="molecule type" value="Genomic_DNA"/>
</dbReference>
<dbReference type="SUPFAM" id="SSF51905">
    <property type="entry name" value="FAD/NAD(P)-binding domain"/>
    <property type="match status" value="1"/>
</dbReference>
<dbReference type="Gene3D" id="3.90.660.60">
    <property type="match status" value="1"/>
</dbReference>
<name>A0A1U9VI05_9RALS</name>
<dbReference type="RefSeq" id="WP_078222413.1">
    <property type="nucleotide sequence ID" value="NZ_CP019911.1"/>
</dbReference>
<accession>A0A1U9VI05</accession>
<organism evidence="1 2">
    <name type="scientific">blood disease bacterium A2-HR MARDI</name>
    <dbReference type="NCBI Taxonomy" id="1944648"/>
    <lineage>
        <taxon>Bacteria</taxon>
        <taxon>Pseudomonadati</taxon>
        <taxon>Pseudomonadota</taxon>
        <taxon>Betaproteobacteria</taxon>
        <taxon>Burkholderiales</taxon>
        <taxon>Burkholderiaceae</taxon>
        <taxon>Ralstonia</taxon>
        <taxon>Ralstonia solanacearum species complex</taxon>
    </lineage>
</organism>
<keyword evidence="1" id="KW-0503">Monooxygenase</keyword>
<dbReference type="InterPro" id="IPR036188">
    <property type="entry name" value="FAD/NAD-bd_sf"/>
</dbReference>
<evidence type="ECO:0000313" key="1">
    <source>
        <dbReference type="EMBL" id="AQW30125.1"/>
    </source>
</evidence>
<keyword evidence="1" id="KW-0560">Oxidoreductase</keyword>